<feature type="domain" description="Fibronectin type-III" evidence="5">
    <location>
        <begin position="354"/>
        <end position="450"/>
    </location>
</feature>
<dbReference type="InterPro" id="IPR003961">
    <property type="entry name" value="FN3_dom"/>
</dbReference>
<protein>
    <submittedName>
        <fullName evidence="7">Neural cell adhesion molecule 1-like</fullName>
    </submittedName>
</protein>
<evidence type="ECO:0000259" key="5">
    <source>
        <dbReference type="PROSITE" id="PS50853"/>
    </source>
</evidence>
<gene>
    <name evidence="7" type="primary">LOC106808666</name>
</gene>
<dbReference type="GeneID" id="106808666"/>
<proteinExistence type="predicted"/>
<evidence type="ECO:0000256" key="1">
    <source>
        <dbReference type="ARBA" id="ARBA00022737"/>
    </source>
</evidence>
<keyword evidence="1" id="KW-0677">Repeat</keyword>
<keyword evidence="3" id="KW-0732">Signal</keyword>
<dbReference type="InterPro" id="IPR003598">
    <property type="entry name" value="Ig_sub2"/>
</dbReference>
<dbReference type="InterPro" id="IPR036116">
    <property type="entry name" value="FN3_sf"/>
</dbReference>
<dbReference type="SMART" id="SM00060">
    <property type="entry name" value="FN3"/>
    <property type="match status" value="1"/>
</dbReference>
<feature type="domain" description="Ig-like" evidence="4">
    <location>
        <begin position="254"/>
        <end position="347"/>
    </location>
</feature>
<dbReference type="CDD" id="cd00096">
    <property type="entry name" value="Ig"/>
    <property type="match status" value="1"/>
</dbReference>
<dbReference type="PROSITE" id="PS50835">
    <property type="entry name" value="IG_LIKE"/>
    <property type="match status" value="3"/>
</dbReference>
<dbReference type="InterPro" id="IPR013783">
    <property type="entry name" value="Ig-like_fold"/>
</dbReference>
<evidence type="ECO:0000313" key="7">
    <source>
        <dbReference type="RefSeq" id="XP_014666969.1"/>
    </source>
</evidence>
<dbReference type="InterPro" id="IPR007110">
    <property type="entry name" value="Ig-like_dom"/>
</dbReference>
<accession>A0ABM1E448</accession>
<evidence type="ECO:0000313" key="6">
    <source>
        <dbReference type="Proteomes" id="UP000695022"/>
    </source>
</evidence>
<dbReference type="CDD" id="cd00063">
    <property type="entry name" value="FN3"/>
    <property type="match status" value="1"/>
</dbReference>
<evidence type="ECO:0000256" key="2">
    <source>
        <dbReference type="ARBA" id="ARBA00023157"/>
    </source>
</evidence>
<dbReference type="PROSITE" id="PS50853">
    <property type="entry name" value="FN3"/>
    <property type="match status" value="1"/>
</dbReference>
<dbReference type="InterPro" id="IPR036179">
    <property type="entry name" value="Ig-like_dom_sf"/>
</dbReference>
<feature type="signal peptide" evidence="3">
    <location>
        <begin position="1"/>
        <end position="21"/>
    </location>
</feature>
<dbReference type="Pfam" id="PF13927">
    <property type="entry name" value="Ig_3"/>
    <property type="match status" value="2"/>
</dbReference>
<reference evidence="7" key="1">
    <citation type="submission" date="2025-08" db="UniProtKB">
        <authorList>
            <consortium name="RefSeq"/>
        </authorList>
    </citation>
    <scope>IDENTIFICATION</scope>
</reference>
<dbReference type="SUPFAM" id="SSF49265">
    <property type="entry name" value="Fibronectin type III"/>
    <property type="match status" value="1"/>
</dbReference>
<dbReference type="SUPFAM" id="SSF48726">
    <property type="entry name" value="Immunoglobulin"/>
    <property type="match status" value="3"/>
</dbReference>
<evidence type="ECO:0000259" key="4">
    <source>
        <dbReference type="PROSITE" id="PS50835"/>
    </source>
</evidence>
<dbReference type="RefSeq" id="XP_014666969.1">
    <property type="nucleotide sequence ID" value="XM_014811483.1"/>
</dbReference>
<feature type="chain" id="PRO_5046177339" evidence="3">
    <location>
        <begin position="22"/>
        <end position="489"/>
    </location>
</feature>
<feature type="domain" description="Ig-like" evidence="4">
    <location>
        <begin position="59"/>
        <end position="156"/>
    </location>
</feature>
<dbReference type="Proteomes" id="UP000695022">
    <property type="component" value="Unplaced"/>
</dbReference>
<dbReference type="SMART" id="SM00409">
    <property type="entry name" value="IG"/>
    <property type="match status" value="3"/>
</dbReference>
<name>A0ABM1E448_PRICU</name>
<keyword evidence="2" id="KW-1015">Disulfide bond</keyword>
<sequence length="489" mass="53261">MQTRTVLSCVLVLGLSLAALARDENSVQPSVQDGGAASSEEHFNTNLAEEIAESDGAAAQLELMPPQDEQYKNAGVAFFIDCRPTGDHSQVQSMYWTPEGSDTPVSTKTDDLIHVENDLMCDDCAALIFNSPDQSQAGRYTCHAVVDGNEMTTSFTLHIYEEISMSGAKTQDFEEGSDALIACTAEGNPIPIVEWQWTNKDENDGRFEQMDDGLLISGITRVDSGTYTCRGRVNEGKIMDLKTHIITVNVMYAPLFDEEEQEEEKMFAWVGKTVELTCAPDSHPTANFTWERNGFEMPELQDGTYLVDKTDGSTVVEVTINDQEDFGDYRCIARNAYGDASRSFMIEQAFVPGEPDSVDIMEDEVTPTSVSLRVEEPSDSGTLSVAAFTVEWVKDDAQWEDAQKRQYDLEAPIIVDGLQADTLYRFRVAAVNPVGMGAYSRELTHKTDAMPATDVPLHGQSVDDGPGGGAAAVAGSAALVAALTFALLA</sequence>
<keyword evidence="6" id="KW-1185">Reference proteome</keyword>
<dbReference type="Pfam" id="PF00041">
    <property type="entry name" value="fn3"/>
    <property type="match status" value="1"/>
</dbReference>
<dbReference type="InterPro" id="IPR003599">
    <property type="entry name" value="Ig_sub"/>
</dbReference>
<dbReference type="Gene3D" id="2.60.40.10">
    <property type="entry name" value="Immunoglobulins"/>
    <property type="match status" value="4"/>
</dbReference>
<dbReference type="SMART" id="SM00408">
    <property type="entry name" value="IGc2"/>
    <property type="match status" value="2"/>
</dbReference>
<organism evidence="6 7">
    <name type="scientific">Priapulus caudatus</name>
    <name type="common">Priapulid worm</name>
    <dbReference type="NCBI Taxonomy" id="37621"/>
    <lineage>
        <taxon>Eukaryota</taxon>
        <taxon>Metazoa</taxon>
        <taxon>Ecdysozoa</taxon>
        <taxon>Scalidophora</taxon>
        <taxon>Priapulida</taxon>
        <taxon>Priapulimorpha</taxon>
        <taxon>Priapulimorphida</taxon>
        <taxon>Priapulidae</taxon>
        <taxon>Priapulus</taxon>
    </lineage>
</organism>
<dbReference type="PANTHER" id="PTHR44170:SF6">
    <property type="entry name" value="CONTACTIN"/>
    <property type="match status" value="1"/>
</dbReference>
<feature type="domain" description="Ig-like" evidence="4">
    <location>
        <begin position="161"/>
        <end position="230"/>
    </location>
</feature>
<dbReference type="PANTHER" id="PTHR44170">
    <property type="entry name" value="PROTEIN SIDEKICK"/>
    <property type="match status" value="1"/>
</dbReference>
<evidence type="ECO:0000256" key="3">
    <source>
        <dbReference type="SAM" id="SignalP"/>
    </source>
</evidence>